<sequence>MKYIIRLKQKSHLSFYTLSLNINSGKPHADKFLQNAEKTIFLVGEQPYIFKKSEFGEQHIRLGLIARQTSFLYEITDDKIILHFFWDNRQEPFYEHNDH</sequence>
<dbReference type="Gene3D" id="3.30.2310.20">
    <property type="entry name" value="RelE-like"/>
    <property type="match status" value="1"/>
</dbReference>
<dbReference type="AlphaFoldDB" id="A0A1H7S8E2"/>
<organism evidence="1 2">
    <name type="scientific">Parapedobacter koreensis</name>
    <dbReference type="NCBI Taxonomy" id="332977"/>
    <lineage>
        <taxon>Bacteria</taxon>
        <taxon>Pseudomonadati</taxon>
        <taxon>Bacteroidota</taxon>
        <taxon>Sphingobacteriia</taxon>
        <taxon>Sphingobacteriales</taxon>
        <taxon>Sphingobacteriaceae</taxon>
        <taxon>Parapedobacter</taxon>
    </lineage>
</organism>
<accession>A0A1H7S8E2</accession>
<name>A0A1H7S8E2_9SPHI</name>
<proteinExistence type="predicted"/>
<evidence type="ECO:0000313" key="1">
    <source>
        <dbReference type="EMBL" id="SEL68911.1"/>
    </source>
</evidence>
<reference evidence="2" key="1">
    <citation type="submission" date="2016-10" db="EMBL/GenBank/DDBJ databases">
        <authorList>
            <person name="Varghese N."/>
            <person name="Submissions S."/>
        </authorList>
    </citation>
    <scope>NUCLEOTIDE SEQUENCE [LARGE SCALE GENOMIC DNA]</scope>
    <source>
        <strain evidence="2">Jip14</strain>
    </source>
</reference>
<protein>
    <recommendedName>
        <fullName evidence="3">ParE toxin of type II toxin-antitoxin system, parDE</fullName>
    </recommendedName>
</protein>
<evidence type="ECO:0000313" key="2">
    <source>
        <dbReference type="Proteomes" id="UP000198916"/>
    </source>
</evidence>
<dbReference type="STRING" id="332977.SAMN05421740_108154"/>
<dbReference type="EMBL" id="FNZR01000008">
    <property type="protein sequence ID" value="SEL68911.1"/>
    <property type="molecule type" value="Genomic_DNA"/>
</dbReference>
<dbReference type="InterPro" id="IPR035093">
    <property type="entry name" value="RelE/ParE_toxin_dom_sf"/>
</dbReference>
<dbReference type="Proteomes" id="UP000198916">
    <property type="component" value="Unassembled WGS sequence"/>
</dbReference>
<evidence type="ECO:0008006" key="3">
    <source>
        <dbReference type="Google" id="ProtNLM"/>
    </source>
</evidence>
<gene>
    <name evidence="1" type="ORF">SAMN05421740_108154</name>
</gene>
<keyword evidence="2" id="KW-1185">Reference proteome</keyword>